<dbReference type="InterPro" id="IPR007110">
    <property type="entry name" value="Ig-like_dom"/>
</dbReference>
<dbReference type="InterPro" id="IPR003599">
    <property type="entry name" value="Ig_sub"/>
</dbReference>
<dbReference type="InterPro" id="IPR013783">
    <property type="entry name" value="Ig-like_fold"/>
</dbReference>
<dbReference type="InterPro" id="IPR036179">
    <property type="entry name" value="Ig-like_dom_sf"/>
</dbReference>
<proteinExistence type="predicted"/>
<reference evidence="3 4" key="1">
    <citation type="journal article" date="2019" name="Gigascience">
        <title>Whole-genome sequence of the oriental lung fluke Paragonimus westermani.</title>
        <authorList>
            <person name="Oey H."/>
            <person name="Zakrzewski M."/>
            <person name="Narain K."/>
            <person name="Devi K.R."/>
            <person name="Agatsuma T."/>
            <person name="Nawaratna S."/>
            <person name="Gobert G.N."/>
            <person name="Jones M.K."/>
            <person name="Ragan M.A."/>
            <person name="McManus D.P."/>
            <person name="Krause L."/>
        </authorList>
    </citation>
    <scope>NUCLEOTIDE SEQUENCE [LARGE SCALE GENOMIC DNA]</scope>
    <source>
        <strain evidence="3 4">IND2009</strain>
    </source>
</reference>
<dbReference type="AlphaFoldDB" id="A0A5J4NEI2"/>
<accession>A0A5J4NEI2</accession>
<comment type="caution">
    <text evidence="3">The sequence shown here is derived from an EMBL/GenBank/DDBJ whole genome shotgun (WGS) entry which is preliminary data.</text>
</comment>
<dbReference type="Gene3D" id="2.60.40.10">
    <property type="entry name" value="Immunoglobulins"/>
    <property type="match status" value="1"/>
</dbReference>
<dbReference type="SUPFAM" id="SSF48726">
    <property type="entry name" value="Immunoglobulin"/>
    <property type="match status" value="1"/>
</dbReference>
<dbReference type="PROSITE" id="PS50835">
    <property type="entry name" value="IG_LIKE"/>
    <property type="match status" value="2"/>
</dbReference>
<dbReference type="EMBL" id="QNGE01003493">
    <property type="protein sequence ID" value="KAA3673977.1"/>
    <property type="molecule type" value="Genomic_DNA"/>
</dbReference>
<keyword evidence="1" id="KW-0732">Signal</keyword>
<sequence>MPKWIMLIPLLLLELTHVAFTLSAMRLRAFCSEPNRIGVVGGSHSRLASEGGRITLTCCMPGTTNGHDQELLVWFDPQGRELTNHFASPHSKLEHTAYSLPDYRSRNHLVTMLVIQQFNMDDAGVYSCRKGDPRSAIEPATISIDARPRLLADYIPLPPISPENSGAAVVAGRPAFVPLEEGRNGEIACRINPNIPIEQVHLTWYFQGRQLIAPASVMIDSEQRGSSRIPIEHIFNENYNEDSSPIELEPTGLTRERQLMEASQQYEAAHGRPVSMDPAELGLRILDNGQASLTLYASVFTCGEHAGSC</sequence>
<feature type="chain" id="PRO_5023853997" description="Ig-like domain-containing protein" evidence="1">
    <location>
        <begin position="22"/>
        <end position="309"/>
    </location>
</feature>
<dbReference type="InterPro" id="IPR013106">
    <property type="entry name" value="Ig_V-set"/>
</dbReference>
<protein>
    <recommendedName>
        <fullName evidence="2">Ig-like domain-containing protein</fullName>
    </recommendedName>
</protein>
<feature type="domain" description="Ig-like" evidence="2">
    <location>
        <begin position="158"/>
        <end position="302"/>
    </location>
</feature>
<feature type="signal peptide" evidence="1">
    <location>
        <begin position="1"/>
        <end position="21"/>
    </location>
</feature>
<gene>
    <name evidence="3" type="ORF">DEA37_0000331</name>
</gene>
<evidence type="ECO:0000259" key="2">
    <source>
        <dbReference type="PROSITE" id="PS50835"/>
    </source>
</evidence>
<evidence type="ECO:0000313" key="3">
    <source>
        <dbReference type="EMBL" id="KAA3673977.1"/>
    </source>
</evidence>
<evidence type="ECO:0000313" key="4">
    <source>
        <dbReference type="Proteomes" id="UP000324629"/>
    </source>
</evidence>
<organism evidence="3 4">
    <name type="scientific">Paragonimus westermani</name>
    <dbReference type="NCBI Taxonomy" id="34504"/>
    <lineage>
        <taxon>Eukaryota</taxon>
        <taxon>Metazoa</taxon>
        <taxon>Spiralia</taxon>
        <taxon>Lophotrochozoa</taxon>
        <taxon>Platyhelminthes</taxon>
        <taxon>Trematoda</taxon>
        <taxon>Digenea</taxon>
        <taxon>Plagiorchiida</taxon>
        <taxon>Troglotremata</taxon>
        <taxon>Troglotrematidae</taxon>
        <taxon>Paragonimus</taxon>
    </lineage>
</organism>
<keyword evidence="4" id="KW-1185">Reference proteome</keyword>
<name>A0A5J4NEI2_9TREM</name>
<dbReference type="Proteomes" id="UP000324629">
    <property type="component" value="Unassembled WGS sequence"/>
</dbReference>
<dbReference type="SMART" id="SM00409">
    <property type="entry name" value="IG"/>
    <property type="match status" value="1"/>
</dbReference>
<feature type="domain" description="Ig-like" evidence="2">
    <location>
        <begin position="34"/>
        <end position="143"/>
    </location>
</feature>
<evidence type="ECO:0000256" key="1">
    <source>
        <dbReference type="SAM" id="SignalP"/>
    </source>
</evidence>
<dbReference type="Pfam" id="PF07686">
    <property type="entry name" value="V-set"/>
    <property type="match status" value="1"/>
</dbReference>